<sequence>MVFPTTGKDEETPLPPSFIGAVSEGHVRVRYKVVVTVHRTGWHHSSSVETEVFYLPLPCEGNEFLPSLESTSEEPPVESPFDMRIIKLVTRRIAEGKSELSHVNAHFAYPSLVSLCHSRSIPFNLWLSSSGHPIETLLALAPHISIRLVRTVSVTARGSTVSEENIVAHQTLRTSDMLNKTEKPEVAYIDHKVMVAFVSGSGIAIEHPDAPDLDAMPSPAALLKKHTVYMPMRV</sequence>
<dbReference type="AlphaFoldDB" id="A0A8H7IFW4"/>
<dbReference type="Proteomes" id="UP000614334">
    <property type="component" value="Unassembled WGS sequence"/>
</dbReference>
<organism evidence="1 2">
    <name type="scientific">Rhizoctonia solani</name>
    <dbReference type="NCBI Taxonomy" id="456999"/>
    <lineage>
        <taxon>Eukaryota</taxon>
        <taxon>Fungi</taxon>
        <taxon>Dikarya</taxon>
        <taxon>Basidiomycota</taxon>
        <taxon>Agaricomycotina</taxon>
        <taxon>Agaricomycetes</taxon>
        <taxon>Cantharellales</taxon>
        <taxon>Ceratobasidiaceae</taxon>
        <taxon>Rhizoctonia</taxon>
    </lineage>
</organism>
<gene>
    <name evidence="1" type="ORF">RHS01_04378</name>
</gene>
<proteinExistence type="predicted"/>
<dbReference type="EMBL" id="JACYCF010000006">
    <property type="protein sequence ID" value="KAF8756628.1"/>
    <property type="molecule type" value="Genomic_DNA"/>
</dbReference>
<evidence type="ECO:0000313" key="2">
    <source>
        <dbReference type="Proteomes" id="UP000614334"/>
    </source>
</evidence>
<comment type="caution">
    <text evidence="1">The sequence shown here is derived from an EMBL/GenBank/DDBJ whole genome shotgun (WGS) entry which is preliminary data.</text>
</comment>
<name>A0A8H7IFW4_9AGAM</name>
<evidence type="ECO:0000313" key="1">
    <source>
        <dbReference type="EMBL" id="KAF8756628.1"/>
    </source>
</evidence>
<protein>
    <submittedName>
        <fullName evidence="1">Uncharacterized protein</fullName>
    </submittedName>
</protein>
<reference evidence="1" key="1">
    <citation type="submission" date="2020-09" db="EMBL/GenBank/DDBJ databases">
        <title>Comparative genome analyses of four rice-infecting Rhizoctonia solani isolates reveal extensive enrichment of homogalacturonan modification genes.</title>
        <authorList>
            <person name="Lee D.-Y."/>
            <person name="Jeon J."/>
            <person name="Kim K.-T."/>
            <person name="Cheong K."/>
            <person name="Song H."/>
            <person name="Choi G."/>
            <person name="Ko J."/>
            <person name="Opiyo S.O."/>
            <person name="Zuo S."/>
            <person name="Madhav S."/>
            <person name="Lee Y.-H."/>
            <person name="Wang G.-L."/>
        </authorList>
    </citation>
    <scope>NUCLEOTIDE SEQUENCE</scope>
    <source>
        <strain evidence="1">AG1-IA B2</strain>
    </source>
</reference>
<accession>A0A8H7IFW4</accession>